<dbReference type="SUPFAM" id="SSF88798">
    <property type="entry name" value="N-terminal, heterodimerisation domain of RBP7 (RpoE)"/>
    <property type="match status" value="1"/>
</dbReference>
<evidence type="ECO:0000256" key="4">
    <source>
        <dbReference type="ARBA" id="ARBA00023163"/>
    </source>
</evidence>
<dbReference type="Proteomes" id="UP000285301">
    <property type="component" value="Unassembled WGS sequence"/>
</dbReference>
<dbReference type="FunFam" id="3.30.1490.120:FF:000002">
    <property type="entry name" value="DNA-directed RNA polymerase III subunit RPC8"/>
    <property type="match status" value="1"/>
</dbReference>
<dbReference type="NCBIfam" id="TIGR00448">
    <property type="entry name" value="rpoE"/>
    <property type="match status" value="1"/>
</dbReference>
<dbReference type="GO" id="GO:0003677">
    <property type="term" value="F:DNA binding"/>
    <property type="evidence" value="ECO:0007669"/>
    <property type="project" value="InterPro"/>
</dbReference>
<dbReference type="Pfam" id="PF03876">
    <property type="entry name" value="SHS2_Rpb7-N"/>
    <property type="match status" value="1"/>
</dbReference>
<dbReference type="EMBL" id="NCKU01005700">
    <property type="protein sequence ID" value="RWS04254.1"/>
    <property type="molecule type" value="Genomic_DNA"/>
</dbReference>
<dbReference type="GO" id="GO:0005666">
    <property type="term" value="C:RNA polymerase III complex"/>
    <property type="evidence" value="ECO:0007669"/>
    <property type="project" value="TreeGrafter"/>
</dbReference>
<evidence type="ECO:0000259" key="8">
    <source>
        <dbReference type="Pfam" id="PF08292"/>
    </source>
</evidence>
<evidence type="ECO:0000256" key="6">
    <source>
        <dbReference type="ARBA" id="ARBA00077605"/>
    </source>
</evidence>
<dbReference type="CDD" id="cd04330">
    <property type="entry name" value="RNAP_III_Rpc25_N"/>
    <property type="match status" value="1"/>
</dbReference>
<name>A0A443QMI6_9ACAR</name>
<dbReference type="GO" id="GO:0006384">
    <property type="term" value="P:transcription initiation at RNA polymerase III promoter"/>
    <property type="evidence" value="ECO:0007669"/>
    <property type="project" value="TreeGrafter"/>
</dbReference>
<dbReference type="GO" id="GO:0003899">
    <property type="term" value="F:DNA-directed RNA polymerase activity"/>
    <property type="evidence" value="ECO:0007669"/>
    <property type="project" value="InterPro"/>
</dbReference>
<dbReference type="InterPro" id="IPR005576">
    <property type="entry name" value="Rpb7-like_N"/>
</dbReference>
<evidence type="ECO:0000313" key="9">
    <source>
        <dbReference type="EMBL" id="RWS04254.1"/>
    </source>
</evidence>
<keyword evidence="5" id="KW-0539">Nucleus</keyword>
<evidence type="ECO:0000259" key="7">
    <source>
        <dbReference type="Pfam" id="PF03876"/>
    </source>
</evidence>
<protein>
    <recommendedName>
        <fullName evidence="6">RNA polymerase III subunit C25</fullName>
    </recommendedName>
</protein>
<keyword evidence="4" id="KW-0804">Transcription</keyword>
<dbReference type="PANTHER" id="PTHR12709:SF1">
    <property type="entry name" value="DNA-DIRECTED RNA POLYMERASE III SUBUNIT RPC8"/>
    <property type="match status" value="1"/>
</dbReference>
<gene>
    <name evidence="9" type="ORF">B4U79_01316</name>
</gene>
<feature type="domain" description="RNA polymerase III subunit Rpc25" evidence="8">
    <location>
        <begin position="83"/>
        <end position="198"/>
    </location>
</feature>
<dbReference type="Gene3D" id="2.40.50.140">
    <property type="entry name" value="Nucleic acid-binding proteins"/>
    <property type="match status" value="1"/>
</dbReference>
<dbReference type="Gene3D" id="3.30.1490.120">
    <property type="entry name" value="RNA polymerase Rpb7-like, N-terminal domain"/>
    <property type="match status" value="1"/>
</dbReference>
<reference evidence="9 10" key="1">
    <citation type="journal article" date="2018" name="Gigascience">
        <title>Genomes of trombidid mites reveal novel predicted allergens and laterally-transferred genes associated with secondary metabolism.</title>
        <authorList>
            <person name="Dong X."/>
            <person name="Chaisiri K."/>
            <person name="Xia D."/>
            <person name="Armstrong S.D."/>
            <person name="Fang Y."/>
            <person name="Donnelly M.J."/>
            <person name="Kadowaki T."/>
            <person name="McGarry J.W."/>
            <person name="Darby A.C."/>
            <person name="Makepeace B.L."/>
        </authorList>
    </citation>
    <scope>NUCLEOTIDE SEQUENCE [LARGE SCALE GENOMIC DNA]</scope>
    <source>
        <strain evidence="9">UoL-WK</strain>
    </source>
</reference>
<dbReference type="AlphaFoldDB" id="A0A443QMI6"/>
<accession>A0A443QMI6</accession>
<sequence length="199" mass="22887">MFTLIELKDKIKIPPFKFNLPLHEAIAEELNRKLANRVLINVGLCITLYDIIKVHESFILKGDGCSHTLVHFRFVVFRPFIGEVLTGRLRSCSVDGINVSLGFFDGIVIPPEFLQEPSRFDEKEQLWVWEYETEDGKHDLFMDKEEMIRFKVKEEIFTDTSPPGPSTSAGTVEESQKRIPYLIKGTIAESGLGLLQWWK</sequence>
<evidence type="ECO:0000256" key="5">
    <source>
        <dbReference type="ARBA" id="ARBA00023242"/>
    </source>
</evidence>
<keyword evidence="10" id="KW-1185">Reference proteome</keyword>
<evidence type="ECO:0000256" key="2">
    <source>
        <dbReference type="ARBA" id="ARBA00009307"/>
    </source>
</evidence>
<dbReference type="InterPro" id="IPR036898">
    <property type="entry name" value="RNA_pol_Rpb7-like_N_sf"/>
</dbReference>
<dbReference type="Pfam" id="PF08292">
    <property type="entry name" value="RNA_pol_Rbc25"/>
    <property type="match status" value="1"/>
</dbReference>
<comment type="subcellular location">
    <subcellularLocation>
        <location evidence="1">Nucleus</location>
    </subcellularLocation>
</comment>
<dbReference type="STRING" id="1965070.A0A443QMI6"/>
<dbReference type="InterPro" id="IPR045113">
    <property type="entry name" value="Rpb7-like"/>
</dbReference>
<dbReference type="PANTHER" id="PTHR12709">
    <property type="entry name" value="DNA-DIRECTED RNA POLYMERASE II, III"/>
    <property type="match status" value="1"/>
</dbReference>
<evidence type="ECO:0000313" key="10">
    <source>
        <dbReference type="Proteomes" id="UP000285301"/>
    </source>
</evidence>
<proteinExistence type="inferred from homology"/>
<dbReference type="OrthoDB" id="10256606at2759"/>
<keyword evidence="3 9" id="KW-0240">DNA-directed RNA polymerase</keyword>
<dbReference type="InterPro" id="IPR013238">
    <property type="entry name" value="RNA_pol_III_Rbc25"/>
</dbReference>
<feature type="domain" description="RNA polymerase Rpb7-like N-terminal" evidence="7">
    <location>
        <begin position="8"/>
        <end position="64"/>
    </location>
</feature>
<evidence type="ECO:0000256" key="1">
    <source>
        <dbReference type="ARBA" id="ARBA00004123"/>
    </source>
</evidence>
<dbReference type="InterPro" id="IPR012340">
    <property type="entry name" value="NA-bd_OB-fold"/>
</dbReference>
<dbReference type="SUPFAM" id="SSF50249">
    <property type="entry name" value="Nucleic acid-binding proteins"/>
    <property type="match status" value="1"/>
</dbReference>
<evidence type="ECO:0000256" key="3">
    <source>
        <dbReference type="ARBA" id="ARBA00022478"/>
    </source>
</evidence>
<organism evidence="9 10">
    <name type="scientific">Dinothrombium tinctorium</name>
    <dbReference type="NCBI Taxonomy" id="1965070"/>
    <lineage>
        <taxon>Eukaryota</taxon>
        <taxon>Metazoa</taxon>
        <taxon>Ecdysozoa</taxon>
        <taxon>Arthropoda</taxon>
        <taxon>Chelicerata</taxon>
        <taxon>Arachnida</taxon>
        <taxon>Acari</taxon>
        <taxon>Acariformes</taxon>
        <taxon>Trombidiformes</taxon>
        <taxon>Prostigmata</taxon>
        <taxon>Anystina</taxon>
        <taxon>Parasitengona</taxon>
        <taxon>Trombidioidea</taxon>
        <taxon>Trombidiidae</taxon>
        <taxon>Dinothrombium</taxon>
    </lineage>
</organism>
<dbReference type="InterPro" id="IPR004519">
    <property type="entry name" value="RNAP_E/RPC8"/>
</dbReference>
<comment type="caution">
    <text evidence="9">The sequence shown here is derived from an EMBL/GenBank/DDBJ whole genome shotgun (WGS) entry which is preliminary data.</text>
</comment>
<dbReference type="FunFam" id="2.40.50.140:FF:000221">
    <property type="entry name" value="DNA-directed RNA polymerase III subunit"/>
    <property type="match status" value="1"/>
</dbReference>
<comment type="similarity">
    <text evidence="2">Belongs to the eukaryotic RPB7/RPC8 RNA polymerase subunit family.</text>
</comment>